<proteinExistence type="inferred from homology"/>
<gene>
    <name evidence="4" type="ORF">KIL84_022773</name>
</gene>
<name>A0A9D3WNX1_9SAUR</name>
<comment type="similarity">
    <text evidence="1 2">Belongs to the phospholipid scramblase family.</text>
</comment>
<reference evidence="4" key="1">
    <citation type="submission" date="2021-09" db="EMBL/GenBank/DDBJ databases">
        <title>The genome of Mauremys mutica provides insights into the evolution of semi-aquatic lifestyle.</title>
        <authorList>
            <person name="Gong S."/>
            <person name="Gao Y."/>
        </authorList>
    </citation>
    <scope>NUCLEOTIDE SEQUENCE</scope>
    <source>
        <strain evidence="4">MM-2020</strain>
        <tissue evidence="4">Muscle</tissue>
    </source>
</reference>
<dbReference type="GO" id="GO:0017128">
    <property type="term" value="F:phospholipid scramblase activity"/>
    <property type="evidence" value="ECO:0007669"/>
    <property type="project" value="InterPro"/>
</dbReference>
<evidence type="ECO:0000313" key="4">
    <source>
        <dbReference type="EMBL" id="KAH1165214.1"/>
    </source>
</evidence>
<keyword evidence="2" id="KW-0449">Lipoprotein</keyword>
<evidence type="ECO:0000256" key="3">
    <source>
        <dbReference type="SAM" id="MobiDB-lite"/>
    </source>
</evidence>
<evidence type="ECO:0000256" key="2">
    <source>
        <dbReference type="RuleBase" id="RU363116"/>
    </source>
</evidence>
<keyword evidence="2" id="KW-0564">Palmitate</keyword>
<dbReference type="EMBL" id="JAHDVG010000488">
    <property type="protein sequence ID" value="KAH1165214.1"/>
    <property type="molecule type" value="Genomic_DNA"/>
</dbReference>
<dbReference type="PANTHER" id="PTHR23248:SF40">
    <property type="entry name" value="PHOSPHOLIPID SCRAMBLASE"/>
    <property type="match status" value="1"/>
</dbReference>
<keyword evidence="2" id="KW-0106">Calcium</keyword>
<dbReference type="PANTHER" id="PTHR23248">
    <property type="entry name" value="PHOSPHOLIPID SCRAMBLASE-RELATED"/>
    <property type="match status" value="1"/>
</dbReference>
<feature type="compositionally biased region" description="Polar residues" evidence="3">
    <location>
        <begin position="39"/>
        <end position="65"/>
    </location>
</feature>
<evidence type="ECO:0000256" key="1">
    <source>
        <dbReference type="ARBA" id="ARBA00005350"/>
    </source>
</evidence>
<dbReference type="GO" id="GO:0005886">
    <property type="term" value="C:plasma membrane"/>
    <property type="evidence" value="ECO:0007669"/>
    <property type="project" value="TreeGrafter"/>
</dbReference>
<protein>
    <recommendedName>
        <fullName evidence="2">Phospholipid scramblase</fullName>
    </recommendedName>
</protein>
<dbReference type="Proteomes" id="UP000827986">
    <property type="component" value="Unassembled WGS sequence"/>
</dbReference>
<organism evidence="4 5">
    <name type="scientific">Mauremys mutica</name>
    <name type="common">yellowpond turtle</name>
    <dbReference type="NCBI Taxonomy" id="74926"/>
    <lineage>
        <taxon>Eukaryota</taxon>
        <taxon>Metazoa</taxon>
        <taxon>Chordata</taxon>
        <taxon>Craniata</taxon>
        <taxon>Vertebrata</taxon>
        <taxon>Euteleostomi</taxon>
        <taxon>Archelosauria</taxon>
        <taxon>Testudinata</taxon>
        <taxon>Testudines</taxon>
        <taxon>Cryptodira</taxon>
        <taxon>Durocryptodira</taxon>
        <taxon>Testudinoidea</taxon>
        <taxon>Geoemydidae</taxon>
        <taxon>Geoemydinae</taxon>
        <taxon>Mauremys</taxon>
    </lineage>
</organism>
<keyword evidence="5" id="KW-1185">Reference proteome</keyword>
<comment type="caution">
    <text evidence="4">The sequence shown here is derived from an EMBL/GenBank/DDBJ whole genome shotgun (WGS) entry which is preliminary data.</text>
</comment>
<comment type="function">
    <text evidence="2">May mediate accelerated ATP-independent bidirectional transbilayer migration of phospholipids upon binding calcium ions that results in a loss of phospholipid asymmetry in the plasma membrane.</text>
</comment>
<dbReference type="InterPro" id="IPR005552">
    <property type="entry name" value="Scramblase"/>
</dbReference>
<dbReference type="Pfam" id="PF03803">
    <property type="entry name" value="Scramblase"/>
    <property type="match status" value="1"/>
</dbReference>
<dbReference type="AlphaFoldDB" id="A0A9D3WNX1"/>
<comment type="cofactor">
    <cofactor evidence="2">
        <name>Ca(2+)</name>
        <dbReference type="ChEBI" id="CHEBI:29108"/>
    </cofactor>
</comment>
<accession>A0A9D3WNX1</accession>
<evidence type="ECO:0000313" key="5">
    <source>
        <dbReference type="Proteomes" id="UP000827986"/>
    </source>
</evidence>
<feature type="region of interest" description="Disordered" evidence="3">
    <location>
        <begin position="1"/>
        <end position="136"/>
    </location>
</feature>
<sequence>MAALRSQPSPFGHLTRERHIQALARSLRKEDGSPGLQAGGTSPSWEGTSRANQAQEPAFGSSQGSPEPAGRVGADAPSSAEDLGHQLKGWRRPGSERGGSAGEEATESPLPRLGWRGRRTRRRSPEQSLQRVQEDDDVPPLGLQVLAGVSQLRITARAGLRGFAGDPGRTYVVGTAPAKGLLVAIEETSRLCLHLCGPGRSCHIRLRDPQGQDVLWLRRPFGAGASCLGCCRTEMRVFTAGDQLVGSVRQRWGILAHRWDLRDPHGAATMRVRGSCTASRCSSNQEFQVTSRAGSPVAVIWKRWPGFNEDRNMDHEFFGVDTVVSCDGLGHLALTGARSTMRTVSGQTAA</sequence>